<evidence type="ECO:0000256" key="4">
    <source>
        <dbReference type="ARBA" id="ARBA00022753"/>
    </source>
</evidence>
<dbReference type="OrthoDB" id="8956628at2759"/>
<evidence type="ECO:0000256" key="2">
    <source>
        <dbReference type="ARBA" id="ARBA00022448"/>
    </source>
</evidence>
<feature type="compositionally biased region" description="Low complexity" evidence="6">
    <location>
        <begin position="195"/>
        <end position="206"/>
    </location>
</feature>
<dbReference type="PROSITE" id="PS51511">
    <property type="entry name" value="FIP_RBD"/>
    <property type="match status" value="1"/>
</dbReference>
<sequence>MLEPTHVQVTVRQGRGLRSKGKNGTNDAYVVIGLGKEKFQTSVQEKVIDPIWNEEAELSIPKHGNKAEIHLTVYHRHNGVALDEFLGTIYIPLQDLDIHEPPRNRWYGLLGKGFKDDGKDRGELEVRIGFVSQPLNSSVQDVTGHLSVTTSPKKSGSVLSMGKSFGGSLLSLGKTETKNLKKLAGKMTKNRDGQSTPRSSKSARSSQRSEHGISGFDKGAGLYPLGISTPLSGSKEGLDQAPEKAPPAADWPSAPQVQQRKAHEKAVSPVPEADDWTEDVRKASPSSTLERNSNNSSSLDKSHIHRFEKRLGAFARSSPSTPVMSARKRSQGGADGALSHVPTPAIPLNEADTLVLSSTNSLDRDQQVGAPGASLPVPPPRRRSETEPGDVLLVKENEEPKYTQLLPPRRFVRSNTESCLWDMQDTSDNSGRRKERKKLLRDAKEALKEGFREVLPLSTSRYIGARGERTKPILDPTHGSSAEPSPIVSVRPMQIRGPYEGGIAGGNWYGQQRSRHPLEVQQRFGSMSRDDLIERILRLEGEVTEAREKTADLGTYLDSLLLRIMETKPEILQVDWSKRKVQKA</sequence>
<dbReference type="Pfam" id="PF09457">
    <property type="entry name" value="RBD-FIP"/>
    <property type="match status" value="1"/>
</dbReference>
<dbReference type="PANTHER" id="PTHR15746">
    <property type="entry name" value="RAB11-RELATED"/>
    <property type="match status" value="1"/>
</dbReference>
<comment type="subcellular location">
    <subcellularLocation>
        <location evidence="1">Recycling endosome</location>
    </subcellularLocation>
</comment>
<evidence type="ECO:0000256" key="6">
    <source>
        <dbReference type="SAM" id="MobiDB-lite"/>
    </source>
</evidence>
<organism evidence="7">
    <name type="scientific">Cyprideis torosa</name>
    <dbReference type="NCBI Taxonomy" id="163714"/>
    <lineage>
        <taxon>Eukaryota</taxon>
        <taxon>Metazoa</taxon>
        <taxon>Ecdysozoa</taxon>
        <taxon>Arthropoda</taxon>
        <taxon>Crustacea</taxon>
        <taxon>Oligostraca</taxon>
        <taxon>Ostracoda</taxon>
        <taxon>Podocopa</taxon>
        <taxon>Podocopida</taxon>
        <taxon>Cytherocopina</taxon>
        <taxon>Cytheroidea</taxon>
        <taxon>Cytherideidae</taxon>
        <taxon>Cyprideis</taxon>
    </lineage>
</organism>
<dbReference type="GO" id="GO:0015031">
    <property type="term" value="P:protein transport"/>
    <property type="evidence" value="ECO:0007669"/>
    <property type="project" value="UniProtKB-KW"/>
</dbReference>
<protein>
    <submittedName>
        <fullName evidence="7">Uncharacterized protein</fullName>
    </submittedName>
</protein>
<dbReference type="SMART" id="SM00239">
    <property type="entry name" value="C2"/>
    <property type="match status" value="1"/>
</dbReference>
<dbReference type="AlphaFoldDB" id="A0A7R8ZTQ6"/>
<evidence type="ECO:0000256" key="5">
    <source>
        <dbReference type="ARBA" id="ARBA00022927"/>
    </source>
</evidence>
<proteinExistence type="predicted"/>
<feature type="region of interest" description="Disordered" evidence="6">
    <location>
        <begin position="183"/>
        <end position="344"/>
    </location>
</feature>
<evidence type="ECO:0000256" key="3">
    <source>
        <dbReference type="ARBA" id="ARBA00022553"/>
    </source>
</evidence>
<feature type="region of interest" description="Disordered" evidence="6">
    <location>
        <begin position="361"/>
        <end position="388"/>
    </location>
</feature>
<dbReference type="InterPro" id="IPR019018">
    <property type="entry name" value="Rab-bd_FIP-RBD"/>
</dbReference>
<evidence type="ECO:0000313" key="7">
    <source>
        <dbReference type="EMBL" id="CAD7231394.1"/>
    </source>
</evidence>
<gene>
    <name evidence="7" type="ORF">CTOB1V02_LOCUS9241</name>
</gene>
<dbReference type="Gene3D" id="2.60.40.150">
    <property type="entry name" value="C2 domain"/>
    <property type="match status" value="1"/>
</dbReference>
<dbReference type="GO" id="GO:0045055">
    <property type="term" value="P:regulated exocytosis"/>
    <property type="evidence" value="ECO:0007669"/>
    <property type="project" value="TreeGrafter"/>
</dbReference>
<dbReference type="InterPro" id="IPR035892">
    <property type="entry name" value="C2_domain_sf"/>
</dbReference>
<dbReference type="Pfam" id="PF00168">
    <property type="entry name" value="C2"/>
    <property type="match status" value="1"/>
</dbReference>
<keyword evidence="3" id="KW-0597">Phosphoprotein</keyword>
<name>A0A7R8ZTQ6_9CRUS</name>
<keyword evidence="2" id="KW-0813">Transport</keyword>
<feature type="compositionally biased region" description="Polar residues" evidence="6">
    <location>
        <begin position="284"/>
        <end position="299"/>
    </location>
</feature>
<dbReference type="EMBL" id="OB663462">
    <property type="protein sequence ID" value="CAD7231394.1"/>
    <property type="molecule type" value="Genomic_DNA"/>
</dbReference>
<dbReference type="GO" id="GO:0055037">
    <property type="term" value="C:recycling endosome"/>
    <property type="evidence" value="ECO:0007669"/>
    <property type="project" value="UniProtKB-SubCell"/>
</dbReference>
<reference evidence="7" key="1">
    <citation type="submission" date="2020-11" db="EMBL/GenBank/DDBJ databases">
        <authorList>
            <person name="Tran Van P."/>
        </authorList>
    </citation>
    <scope>NUCLEOTIDE SEQUENCE</scope>
</reference>
<keyword evidence="5" id="KW-0653">Protein transport</keyword>
<dbReference type="InterPro" id="IPR037789">
    <property type="entry name" value="FIP_classI"/>
</dbReference>
<dbReference type="InterPro" id="IPR037245">
    <property type="entry name" value="FIP-RBD_C_sf"/>
</dbReference>
<evidence type="ECO:0000256" key="1">
    <source>
        <dbReference type="ARBA" id="ARBA00004172"/>
    </source>
</evidence>
<keyword evidence="4" id="KW-0967">Endosome</keyword>
<dbReference type="PROSITE" id="PS50004">
    <property type="entry name" value="C2"/>
    <property type="match status" value="1"/>
</dbReference>
<dbReference type="PANTHER" id="PTHR15746:SF23">
    <property type="entry name" value="RAB11 INTERACTING PROTEIN, ISOFORM A"/>
    <property type="match status" value="1"/>
</dbReference>
<dbReference type="Gene3D" id="1.20.5.2440">
    <property type="match status" value="1"/>
</dbReference>
<dbReference type="InterPro" id="IPR000008">
    <property type="entry name" value="C2_dom"/>
</dbReference>
<dbReference type="GO" id="GO:0031267">
    <property type="term" value="F:small GTPase binding"/>
    <property type="evidence" value="ECO:0007669"/>
    <property type="project" value="InterPro"/>
</dbReference>
<dbReference type="SUPFAM" id="SSF144270">
    <property type="entry name" value="Eferin C-derminal domain-like"/>
    <property type="match status" value="1"/>
</dbReference>
<accession>A0A7R8ZTQ6</accession>
<dbReference type="SUPFAM" id="SSF49562">
    <property type="entry name" value="C2 domain (Calcium/lipid-binding domain, CaLB)"/>
    <property type="match status" value="1"/>
</dbReference>